<evidence type="ECO:0000313" key="2">
    <source>
        <dbReference type="EMBL" id="NUB02712.1"/>
    </source>
</evidence>
<accession>A0ABX2KJH0</accession>
<proteinExistence type="predicted"/>
<evidence type="ECO:0000313" key="3">
    <source>
        <dbReference type="Proteomes" id="UP000605086"/>
    </source>
</evidence>
<dbReference type="RefSeq" id="WP_174473680.1">
    <property type="nucleotide sequence ID" value="NZ_JAGINN010000021.1"/>
</dbReference>
<organism evidence="2 3">
    <name type="scientific">Azospirillum melinis</name>
    <dbReference type="NCBI Taxonomy" id="328839"/>
    <lineage>
        <taxon>Bacteria</taxon>
        <taxon>Pseudomonadati</taxon>
        <taxon>Pseudomonadota</taxon>
        <taxon>Alphaproteobacteria</taxon>
        <taxon>Rhodospirillales</taxon>
        <taxon>Azospirillaceae</taxon>
        <taxon>Azospirillum</taxon>
    </lineage>
</organism>
<dbReference type="Proteomes" id="UP000605086">
    <property type="component" value="Unassembled WGS sequence"/>
</dbReference>
<reference evidence="2 3" key="1">
    <citation type="submission" date="2019-10" db="EMBL/GenBank/DDBJ databases">
        <title>Genome sequence of Azospirillum melinis.</title>
        <authorList>
            <person name="Ambrosini A."/>
            <person name="Sant'Anna F.H."/>
            <person name="Cassan F.D."/>
            <person name="Souza E.M."/>
            <person name="Passaglia L.M.P."/>
        </authorList>
    </citation>
    <scope>NUCLEOTIDE SEQUENCE [LARGE SCALE GENOMIC DNA]</scope>
    <source>
        <strain evidence="2 3">TMCY0552</strain>
    </source>
</reference>
<dbReference type="SUPFAM" id="SSF53850">
    <property type="entry name" value="Periplasmic binding protein-like II"/>
    <property type="match status" value="1"/>
</dbReference>
<keyword evidence="3" id="KW-1185">Reference proteome</keyword>
<gene>
    <name evidence="2" type="ORF">GBZ48_26065</name>
</gene>
<dbReference type="PANTHER" id="PTHR30006:SF24">
    <property type="entry name" value="SLL0237 PROTEIN"/>
    <property type="match status" value="1"/>
</dbReference>
<dbReference type="Gene3D" id="3.40.190.10">
    <property type="entry name" value="Periplasmic binding protein-like II"/>
    <property type="match status" value="2"/>
</dbReference>
<name>A0ABX2KJH0_9PROT</name>
<protein>
    <submittedName>
        <fullName evidence="2">Extracellular solute-binding protein</fullName>
    </submittedName>
</protein>
<comment type="caution">
    <text evidence="2">The sequence shown here is derived from an EMBL/GenBank/DDBJ whole genome shotgun (WGS) entry which is preliminary data.</text>
</comment>
<dbReference type="EMBL" id="WHOS01000045">
    <property type="protein sequence ID" value="NUB02712.1"/>
    <property type="molecule type" value="Genomic_DNA"/>
</dbReference>
<evidence type="ECO:0000256" key="1">
    <source>
        <dbReference type="ARBA" id="ARBA00022729"/>
    </source>
</evidence>
<keyword evidence="1" id="KW-0732">Signal</keyword>
<dbReference type="PANTHER" id="PTHR30006">
    <property type="entry name" value="THIAMINE-BINDING PERIPLASMIC PROTEIN-RELATED"/>
    <property type="match status" value="1"/>
</dbReference>
<dbReference type="Pfam" id="PF13343">
    <property type="entry name" value="SBP_bac_6"/>
    <property type="match status" value="1"/>
</dbReference>
<sequence>MLPLSRRIAAPLLGSILMFGSGAGWALEDRVVVMTSYPDELVQRYEQAFERANPGTDLQVVWKPSRDAAVELAKPDQGGVDVYWTPSLGSFPRLRDAGAFRPLAVDRAVLPGVVDGQFVSDRQGFFEAFEVAGYGMIINPAALARDRLPQPATWRDLAATRWTGRLALPIAGQVGFSGALYDILLQAEGWEAGWALLGEAAADATLVGSGGQVSESVVNGEADVAVTVDFFARSAIANGHPVALVYPPRTAFLPAQVAIARAAPHPDAARAFVDFVLSAPGQALLFHPDIRRYPVRPDVYAQAPAGTVNPFQRIGAEPYAYDMEMGLNRHGLIAALFDTLIAARQDRLKTLWGAIHAAEAALAAQSTAQSTTNPDPERTALVGRARMLAGFVPVAGADVDRLAPMFQDRRSNRNPEEQAAMRKDWSARIDAAHAEALELARRALPTP</sequence>